<dbReference type="RefSeq" id="WP_321397915.1">
    <property type="nucleotide sequence ID" value="NZ_CP139487.1"/>
</dbReference>
<gene>
    <name evidence="2" type="ORF">SOO65_05025</name>
</gene>
<evidence type="ECO:0000313" key="3">
    <source>
        <dbReference type="Proteomes" id="UP001324634"/>
    </source>
</evidence>
<organism evidence="2 3">
    <name type="scientific">Peredibacter starrii</name>
    <dbReference type="NCBI Taxonomy" id="28202"/>
    <lineage>
        <taxon>Bacteria</taxon>
        <taxon>Pseudomonadati</taxon>
        <taxon>Bdellovibrionota</taxon>
        <taxon>Bacteriovoracia</taxon>
        <taxon>Bacteriovoracales</taxon>
        <taxon>Bacteriovoracaceae</taxon>
        <taxon>Peredibacter</taxon>
    </lineage>
</organism>
<keyword evidence="1" id="KW-0732">Signal</keyword>
<proteinExistence type="predicted"/>
<dbReference type="EMBL" id="CP139487">
    <property type="protein sequence ID" value="WPU66103.1"/>
    <property type="molecule type" value="Genomic_DNA"/>
</dbReference>
<reference evidence="2 3" key="1">
    <citation type="submission" date="2023-11" db="EMBL/GenBank/DDBJ databases">
        <title>Peredibacter starrii A3.12.</title>
        <authorList>
            <person name="Mitchell R.J."/>
        </authorList>
    </citation>
    <scope>NUCLEOTIDE SEQUENCE [LARGE SCALE GENOMIC DNA]</scope>
    <source>
        <strain evidence="2 3">A3.12</strain>
    </source>
</reference>
<feature type="signal peptide" evidence="1">
    <location>
        <begin position="1"/>
        <end position="18"/>
    </location>
</feature>
<evidence type="ECO:0000256" key="1">
    <source>
        <dbReference type="SAM" id="SignalP"/>
    </source>
</evidence>
<evidence type="ECO:0000313" key="2">
    <source>
        <dbReference type="EMBL" id="WPU66103.1"/>
    </source>
</evidence>
<feature type="chain" id="PRO_5043388221" evidence="1">
    <location>
        <begin position="19"/>
        <end position="311"/>
    </location>
</feature>
<dbReference type="AlphaFoldDB" id="A0AAX4HRU3"/>
<keyword evidence="3" id="KW-1185">Reference proteome</keyword>
<dbReference type="Proteomes" id="UP001324634">
    <property type="component" value="Chromosome"/>
</dbReference>
<accession>A0AAX4HRU3</accession>
<protein>
    <submittedName>
        <fullName evidence="2">Uncharacterized protein</fullName>
    </submittedName>
</protein>
<dbReference type="KEGG" id="psti:SOO65_05025"/>
<sequence>MKKYFILLLVLFSFHALSSATIDCGPNLIRVWTQASGMTCVPRVVTAQSQLYCLPINAQPFQMSLLQNFPVVLQGQAPWWAAQGNLYYPNMNYPGAWSYPGIQANYYPGQGQVFAAKPNVYVETVLPTTKFSFKFVTKQHFLAQTPLLNKDEWSGKIFETDKFEVDGVNYDYLFYDVRLPKEKMQFENGMCSTREEVINWMIKDLKELKHSELSLQDFEEHWRVKIPDYPYYCVYPQYNRELDAAIPVEIDLERTTFIRSLFVLVPHKKEPDVDEPQEIPFPSSDPTEYRPGVKIKRENTFREWGVAFLGF</sequence>
<name>A0AAX4HRU3_9BACT</name>